<dbReference type="AlphaFoldDB" id="A0A4Y7XDH0"/>
<keyword evidence="2" id="KW-0472">Membrane</keyword>
<dbReference type="SUPFAM" id="SSF54523">
    <property type="entry name" value="Pili subunits"/>
    <property type="match status" value="1"/>
</dbReference>
<dbReference type="Pfam" id="PF16732">
    <property type="entry name" value="ComP_DUS"/>
    <property type="match status" value="1"/>
</dbReference>
<dbReference type="GO" id="GO:0015627">
    <property type="term" value="C:type II protein secretion system complex"/>
    <property type="evidence" value="ECO:0007669"/>
    <property type="project" value="InterPro"/>
</dbReference>
<dbReference type="InterPro" id="IPR045584">
    <property type="entry name" value="Pilin-like"/>
</dbReference>
<dbReference type="InterPro" id="IPR000983">
    <property type="entry name" value="Bac_GSPG_pilin"/>
</dbReference>
<dbReference type="Pfam" id="PF07963">
    <property type="entry name" value="N_methyl"/>
    <property type="match status" value="1"/>
</dbReference>
<accession>A0A4Y7XDH0</accession>
<dbReference type="Proteomes" id="UP000297834">
    <property type="component" value="Unassembled WGS sequence"/>
</dbReference>
<proteinExistence type="predicted"/>
<reference evidence="3 4" key="1">
    <citation type="submission" date="2019-03" db="EMBL/GenBank/DDBJ databases">
        <title>Alkanindiges illinoisensis: a potential pathogenic isolated from ascites of a gastric cancer patient with abdominal metastasis.</title>
        <authorList>
            <person name="Hu X."/>
            <person name="Yang B."/>
            <person name="Yan X."/>
            <person name="Lin L."/>
            <person name="Zhao H."/>
            <person name="Zhou F."/>
            <person name="Su B."/>
            <person name="Chen J."/>
            <person name="Rui Y."/>
            <person name="Wang Q."/>
            <person name="Zheng L."/>
        </authorList>
    </citation>
    <scope>NUCLEOTIDE SEQUENCE [LARGE SCALE GENOMIC DNA]</scope>
    <source>
        <strain evidence="3 4">NFYY 23406</strain>
    </source>
</reference>
<feature type="transmembrane region" description="Helical" evidence="2">
    <location>
        <begin position="12"/>
        <end position="32"/>
    </location>
</feature>
<dbReference type="EMBL" id="SNTY01000014">
    <property type="protein sequence ID" value="TEU29267.1"/>
    <property type="molecule type" value="Genomic_DNA"/>
</dbReference>
<dbReference type="InterPro" id="IPR031982">
    <property type="entry name" value="PilE-like"/>
</dbReference>
<dbReference type="OrthoDB" id="6713246at2"/>
<dbReference type="PROSITE" id="PS00409">
    <property type="entry name" value="PROKAR_NTER_METHYL"/>
    <property type="match status" value="1"/>
</dbReference>
<comment type="caution">
    <text evidence="3">The sequence shown here is derived from an EMBL/GenBank/DDBJ whole genome shotgun (WGS) entry which is preliminary data.</text>
</comment>
<dbReference type="PRINTS" id="PR00813">
    <property type="entry name" value="BCTERIALGSPG"/>
</dbReference>
<dbReference type="PANTHER" id="PTHR30093:SF47">
    <property type="entry name" value="TYPE IV PILUS NON-CORE MINOR PILIN PILE"/>
    <property type="match status" value="1"/>
</dbReference>
<evidence type="ECO:0000256" key="1">
    <source>
        <dbReference type="ARBA" id="ARBA00022481"/>
    </source>
</evidence>
<keyword evidence="4" id="KW-1185">Reference proteome</keyword>
<dbReference type="RefSeq" id="WP_134243719.1">
    <property type="nucleotide sequence ID" value="NZ_SNTY01000014.1"/>
</dbReference>
<sequence>MSNTDKRGFTLIEVMVVVVIVAILAAIAIPSYERYAIRAAQSQAKADMLAIAGQLENYRGKQLSFTKFVLSSKYNASNGVFYLPYDANSDTYKYQITLVDSKLPVGGTRVALDNDNAAGRGWVMIAAPNQSSSALLKRANYFMLTSTGIRCMTPESTPTKTYSLNKNSTGCEDGKGW</sequence>
<evidence type="ECO:0000256" key="2">
    <source>
        <dbReference type="SAM" id="Phobius"/>
    </source>
</evidence>
<gene>
    <name evidence="3" type="ORF">E2B99_04165</name>
</gene>
<organism evidence="3 4">
    <name type="scientific">Alkanindiges illinoisensis</name>
    <dbReference type="NCBI Taxonomy" id="197183"/>
    <lineage>
        <taxon>Bacteria</taxon>
        <taxon>Pseudomonadati</taxon>
        <taxon>Pseudomonadota</taxon>
        <taxon>Gammaproteobacteria</taxon>
        <taxon>Moraxellales</taxon>
        <taxon>Moraxellaceae</taxon>
        <taxon>Alkanindiges</taxon>
    </lineage>
</organism>
<dbReference type="InterPro" id="IPR012902">
    <property type="entry name" value="N_methyl_site"/>
</dbReference>
<dbReference type="Gene3D" id="3.30.700.10">
    <property type="entry name" value="Glycoprotein, Type 4 Pilin"/>
    <property type="match status" value="1"/>
</dbReference>
<evidence type="ECO:0000313" key="3">
    <source>
        <dbReference type="EMBL" id="TEU29267.1"/>
    </source>
</evidence>
<keyword evidence="2" id="KW-1133">Transmembrane helix</keyword>
<dbReference type="GO" id="GO:0015628">
    <property type="term" value="P:protein secretion by the type II secretion system"/>
    <property type="evidence" value="ECO:0007669"/>
    <property type="project" value="InterPro"/>
</dbReference>
<dbReference type="NCBIfam" id="TIGR02532">
    <property type="entry name" value="IV_pilin_GFxxxE"/>
    <property type="match status" value="1"/>
</dbReference>
<protein>
    <submittedName>
        <fullName evidence="3">Prepilin-type N-terminal cleavage/methylation domain-containing protein</fullName>
    </submittedName>
</protein>
<keyword evidence="2" id="KW-0812">Transmembrane</keyword>
<keyword evidence="1" id="KW-0488">Methylation</keyword>
<dbReference type="PANTHER" id="PTHR30093">
    <property type="entry name" value="GENERAL SECRETION PATHWAY PROTEIN G"/>
    <property type="match status" value="1"/>
</dbReference>
<name>A0A4Y7XDH0_9GAMM</name>
<evidence type="ECO:0000313" key="4">
    <source>
        <dbReference type="Proteomes" id="UP000297834"/>
    </source>
</evidence>